<dbReference type="InterPro" id="IPR029052">
    <property type="entry name" value="Metallo-depent_PP-like"/>
</dbReference>
<dbReference type="SUPFAM" id="SSF56300">
    <property type="entry name" value="Metallo-dependent phosphatases"/>
    <property type="match status" value="1"/>
</dbReference>
<dbReference type="PANTHER" id="PTHR42850">
    <property type="entry name" value="METALLOPHOSPHOESTERASE"/>
    <property type="match status" value="1"/>
</dbReference>
<reference evidence="2 3" key="1">
    <citation type="submission" date="2016-10" db="EMBL/GenBank/DDBJ databases">
        <authorList>
            <person name="de Groot N.N."/>
        </authorList>
    </citation>
    <scope>NUCLEOTIDE SEQUENCE [LARGE SCALE GENOMIC DNA]</scope>
    <source>
        <strain evidence="2 3">DSM 22187</strain>
    </source>
</reference>
<evidence type="ECO:0000259" key="1">
    <source>
        <dbReference type="Pfam" id="PF00149"/>
    </source>
</evidence>
<evidence type="ECO:0000313" key="2">
    <source>
        <dbReference type="EMBL" id="SEI61034.1"/>
    </source>
</evidence>
<accession>A0A1H6S589</accession>
<dbReference type="KEGG" id="hae:halTADL_1190"/>
<dbReference type="OrthoDB" id="303721at2157"/>
<name>A0A1H6S589_9EURY</name>
<organism evidence="2 3">
    <name type="scientific">Halohasta litchfieldiae</name>
    <dbReference type="NCBI Taxonomy" id="1073996"/>
    <lineage>
        <taxon>Archaea</taxon>
        <taxon>Methanobacteriati</taxon>
        <taxon>Methanobacteriota</taxon>
        <taxon>Stenosarchaea group</taxon>
        <taxon>Halobacteria</taxon>
        <taxon>Halobacteriales</taxon>
        <taxon>Haloferacaceae</taxon>
        <taxon>Halohasta</taxon>
    </lineage>
</organism>
<dbReference type="Gene3D" id="3.60.21.10">
    <property type="match status" value="1"/>
</dbReference>
<dbReference type="GeneID" id="35002006"/>
<keyword evidence="3" id="KW-1185">Reference proteome</keyword>
<accession>A0A2H4Q0U3</accession>
<dbReference type="RefSeq" id="WP_089671150.1">
    <property type="nucleotide sequence ID" value="NZ_CP024845.1"/>
</dbReference>
<dbReference type="PANTHER" id="PTHR42850:SF4">
    <property type="entry name" value="ZINC-DEPENDENT ENDOPOLYPHOSPHATASE"/>
    <property type="match status" value="1"/>
</dbReference>
<dbReference type="Pfam" id="PF00149">
    <property type="entry name" value="Metallophos"/>
    <property type="match status" value="1"/>
</dbReference>
<dbReference type="InterPro" id="IPR004843">
    <property type="entry name" value="Calcineurin-like_PHP"/>
</dbReference>
<dbReference type="EMBL" id="FNYR01000004">
    <property type="protein sequence ID" value="SEI61034.1"/>
    <property type="molecule type" value="Genomic_DNA"/>
</dbReference>
<evidence type="ECO:0000313" key="3">
    <source>
        <dbReference type="Proteomes" id="UP000198888"/>
    </source>
</evidence>
<protein>
    <submittedName>
        <fullName evidence="2">Serine/threonine protein phosphatase 1</fullName>
    </submittedName>
</protein>
<dbReference type="Proteomes" id="UP000198888">
    <property type="component" value="Unassembled WGS sequence"/>
</dbReference>
<proteinExistence type="predicted"/>
<sequence length="238" mass="26394">MTEFSGAIDALHDRVTAADWDEIYIVGDPHGCRAELEALCEKLGVTEQDLVVFVGDLVRKGPDSKGVVDLVRNAPNMLTVRGNNEEKLLRGEKTIPELTDEDLEWIASLPVVISLPETLVVHGGIDPRKPNADHDVDDLQNTRSMVPGGSYDPPYWFEQYEGPERVFFGHTVLEAPIIREHAVGLDTGCVYGGELTAYNWRTDELTAVASGETFVDRRDEKFIDPGQSTEPDHHASNR</sequence>
<dbReference type="GO" id="GO:0005737">
    <property type="term" value="C:cytoplasm"/>
    <property type="evidence" value="ECO:0007669"/>
    <property type="project" value="TreeGrafter"/>
</dbReference>
<dbReference type="AlphaFoldDB" id="A0A1H6S589"/>
<feature type="domain" description="Calcineurin-like phosphoesterase" evidence="1">
    <location>
        <begin position="23"/>
        <end position="172"/>
    </location>
</feature>
<dbReference type="InterPro" id="IPR050126">
    <property type="entry name" value="Ap4A_hydrolase"/>
</dbReference>
<dbReference type="GO" id="GO:0016791">
    <property type="term" value="F:phosphatase activity"/>
    <property type="evidence" value="ECO:0007669"/>
    <property type="project" value="TreeGrafter"/>
</dbReference>
<dbReference type="STRING" id="1073996.SAMN05444271_1044"/>
<gene>
    <name evidence="2" type="ORF">SAMN05444271_1044</name>
</gene>
<dbReference type="CDD" id="cd00144">
    <property type="entry name" value="MPP_PPP_family"/>
    <property type="match status" value="1"/>
</dbReference>